<feature type="transmembrane region" description="Helical" evidence="13">
    <location>
        <begin position="106"/>
        <end position="123"/>
    </location>
</feature>
<feature type="domain" description="FAD/NAD(P)-binding" evidence="14">
    <location>
        <begin position="171"/>
        <end position="500"/>
    </location>
</feature>
<feature type="transmembrane region" description="Helical" evidence="13">
    <location>
        <begin position="34"/>
        <end position="52"/>
    </location>
</feature>
<evidence type="ECO:0000256" key="11">
    <source>
        <dbReference type="ARBA" id="ARBA00047786"/>
    </source>
</evidence>
<feature type="region of interest" description="Disordered" evidence="12">
    <location>
        <begin position="612"/>
        <end position="656"/>
    </location>
</feature>
<comment type="cofactor">
    <cofactor evidence="1">
        <name>FAD</name>
        <dbReference type="ChEBI" id="CHEBI:57692"/>
    </cofactor>
</comment>
<evidence type="ECO:0000256" key="7">
    <source>
        <dbReference type="ARBA" id="ARBA00022946"/>
    </source>
</evidence>
<dbReference type="SMART" id="SM01353">
    <property type="entry name" value="AIF_C"/>
    <property type="match status" value="1"/>
</dbReference>
<evidence type="ECO:0000256" key="13">
    <source>
        <dbReference type="SAM" id="Phobius"/>
    </source>
</evidence>
<evidence type="ECO:0000256" key="12">
    <source>
        <dbReference type="SAM" id="MobiDB-lite"/>
    </source>
</evidence>
<keyword evidence="9" id="KW-0520">NAD</keyword>
<dbReference type="InterPro" id="IPR016156">
    <property type="entry name" value="FAD/NAD-linked_Rdtase_dimer_sf"/>
</dbReference>
<accession>A0A7E4ZWI4</accession>
<comment type="similarity">
    <text evidence="3">Belongs to the FAD-dependent oxidoreductase family.</text>
</comment>
<dbReference type="PANTHER" id="PTHR43557:SF4">
    <property type="entry name" value="APOPTOSIS-INDUCING FACTOR 1, MITOCHONDRIAL"/>
    <property type="match status" value="1"/>
</dbReference>
<evidence type="ECO:0000256" key="5">
    <source>
        <dbReference type="ARBA" id="ARBA00022703"/>
    </source>
</evidence>
<keyword evidence="6" id="KW-0274">FAD</keyword>
<dbReference type="Gene3D" id="3.30.390.30">
    <property type="match status" value="1"/>
</dbReference>
<evidence type="ECO:0000259" key="14">
    <source>
        <dbReference type="Pfam" id="PF07992"/>
    </source>
</evidence>
<evidence type="ECO:0000256" key="1">
    <source>
        <dbReference type="ARBA" id="ARBA00001974"/>
    </source>
</evidence>
<reference evidence="16" key="1">
    <citation type="journal article" date="2013" name="Genetics">
        <title>The draft genome and transcriptome of Panagrellus redivivus are shaped by the harsh demands of a free-living lifestyle.</title>
        <authorList>
            <person name="Srinivasan J."/>
            <person name="Dillman A.R."/>
            <person name="Macchietto M.G."/>
            <person name="Heikkinen L."/>
            <person name="Lakso M."/>
            <person name="Fracchia K.M."/>
            <person name="Antoshechkin I."/>
            <person name="Mortazavi A."/>
            <person name="Wong G."/>
            <person name="Sternberg P.W."/>
        </authorList>
    </citation>
    <scope>NUCLEOTIDE SEQUENCE [LARGE SCALE GENOMIC DNA]</scope>
    <source>
        <strain evidence="16">MT8872</strain>
    </source>
</reference>
<dbReference type="GO" id="GO:0016174">
    <property type="term" value="F:NAD(P)H oxidase H2O2-forming activity"/>
    <property type="evidence" value="ECO:0007669"/>
    <property type="project" value="TreeGrafter"/>
</dbReference>
<dbReference type="InterPro" id="IPR050446">
    <property type="entry name" value="FAD-oxidoreductase/Apoptosis"/>
</dbReference>
<feature type="domain" description="Mitochondrial apoptosis-inducing factor C-terminal" evidence="15">
    <location>
        <begin position="505"/>
        <end position="555"/>
    </location>
</feature>
<keyword evidence="4" id="KW-0285">Flavoprotein</keyword>
<dbReference type="SUPFAM" id="SSF51905">
    <property type="entry name" value="FAD/NAD(P)-binding domain"/>
    <property type="match status" value="2"/>
</dbReference>
<name>A0A7E4ZWI4_PANRE</name>
<evidence type="ECO:0000256" key="10">
    <source>
        <dbReference type="ARBA" id="ARBA00023128"/>
    </source>
</evidence>
<evidence type="ECO:0000256" key="2">
    <source>
        <dbReference type="ARBA" id="ARBA00004173"/>
    </source>
</evidence>
<evidence type="ECO:0000259" key="15">
    <source>
        <dbReference type="Pfam" id="PF14721"/>
    </source>
</evidence>
<keyword evidence="5" id="KW-0053">Apoptosis</keyword>
<dbReference type="GO" id="GO:0071949">
    <property type="term" value="F:FAD binding"/>
    <property type="evidence" value="ECO:0007669"/>
    <property type="project" value="TreeGrafter"/>
</dbReference>
<keyword evidence="16" id="KW-1185">Reference proteome</keyword>
<dbReference type="PANTHER" id="PTHR43557">
    <property type="entry name" value="APOPTOSIS-INDUCING FACTOR 1"/>
    <property type="match status" value="1"/>
</dbReference>
<keyword evidence="10" id="KW-0496">Mitochondrion</keyword>
<organism evidence="16 17">
    <name type="scientific">Panagrellus redivivus</name>
    <name type="common">Microworm</name>
    <dbReference type="NCBI Taxonomy" id="6233"/>
    <lineage>
        <taxon>Eukaryota</taxon>
        <taxon>Metazoa</taxon>
        <taxon>Ecdysozoa</taxon>
        <taxon>Nematoda</taxon>
        <taxon>Chromadorea</taxon>
        <taxon>Rhabditida</taxon>
        <taxon>Tylenchina</taxon>
        <taxon>Panagrolaimomorpha</taxon>
        <taxon>Panagrolaimoidea</taxon>
        <taxon>Panagrolaimidae</taxon>
        <taxon>Panagrellus</taxon>
    </lineage>
</organism>
<dbReference type="SUPFAM" id="SSF55424">
    <property type="entry name" value="FAD/NAD-linked reductases, dimerisation (C-terminal) domain"/>
    <property type="match status" value="1"/>
</dbReference>
<dbReference type="Gene3D" id="3.50.50.60">
    <property type="entry name" value="FAD/NAD(P)-binding domain"/>
    <property type="match status" value="2"/>
</dbReference>
<comment type="subcellular location">
    <subcellularLocation>
        <location evidence="2">Mitochondrion</location>
    </subcellularLocation>
</comment>
<dbReference type="Pfam" id="PF07992">
    <property type="entry name" value="Pyr_redox_2"/>
    <property type="match status" value="1"/>
</dbReference>
<keyword evidence="13" id="KW-0812">Transmembrane</keyword>
<dbReference type="WBParaSite" id="Pan_g21892.t1">
    <property type="protein sequence ID" value="Pan_g21892.t1"/>
    <property type="gene ID" value="Pan_g21892"/>
</dbReference>
<evidence type="ECO:0000256" key="8">
    <source>
        <dbReference type="ARBA" id="ARBA00023002"/>
    </source>
</evidence>
<dbReference type="GO" id="GO:0046983">
    <property type="term" value="F:protein dimerization activity"/>
    <property type="evidence" value="ECO:0007669"/>
    <property type="project" value="InterPro"/>
</dbReference>
<proteinExistence type="inferred from homology"/>
<dbReference type="GO" id="GO:0033108">
    <property type="term" value="P:mitochondrial respiratory chain complex assembly"/>
    <property type="evidence" value="ECO:0007669"/>
    <property type="project" value="TreeGrafter"/>
</dbReference>
<keyword evidence="13" id="KW-0472">Membrane</keyword>
<dbReference type="AlphaFoldDB" id="A0A7E4ZWI4"/>
<feature type="compositionally biased region" description="Basic and acidic residues" evidence="12">
    <location>
        <begin position="623"/>
        <end position="635"/>
    </location>
</feature>
<dbReference type="Proteomes" id="UP000492821">
    <property type="component" value="Unassembled WGS sequence"/>
</dbReference>
<dbReference type="GO" id="GO:0005739">
    <property type="term" value="C:mitochondrion"/>
    <property type="evidence" value="ECO:0007669"/>
    <property type="project" value="UniProtKB-SubCell"/>
</dbReference>
<dbReference type="PRINTS" id="PR00368">
    <property type="entry name" value="FADPNR"/>
</dbReference>
<evidence type="ECO:0000256" key="9">
    <source>
        <dbReference type="ARBA" id="ARBA00023027"/>
    </source>
</evidence>
<sequence>MKDDLQLSSEILELLLRSPWRFVCNANRTDQQNFFIFLRFTVLLAYSVYVAWLSDPEVVMLSRLSRCSKTASLTVRQIKAVNLIATQPLSTANGDHQQSSSSSSNIFPATIVFGSVAALLYVLNREDGRFVAFADDGTVQKKSALREFIDAETASLKKKLANKNLPEHVPYVLIGGGTAAYYAALTIRAYKPDSEVLIIASEGETPYNKPPLSKELWLYGNDKTFRTLEYIGVTGKKRDIRYESDGFYLNPGALKEFKHGAVAIIRNTTATDIDPVKKQVTLDTGKKVSYDKLLIATGGKPKIPYPFYIPHMRNKVLTYHNVSDFQRLHYIAHNSKSILIFGNGPVASELAFSLESKFGREKLQIVHAFSEDYPMQHSLPPSVGEQVETALKGAGVVVASKHKPLFIDKLPSGQVEVIFENDGKKKRVIVDHIVVADGITPSVKLAESAGLEIDDTIGGIAADSKLKTSNPDIFVAGDVAAYVDPIQGRVRVEQWENAQITGRLAGQNMTGNFKDFHHPSSFNSLFGHYIHLNGVGRLDSSLETVAVFAPVDKDDPDSAKGVVFYVQDRKVLGVLLVNVFGLGIELSRKIIADQKEIADFVQLAKLFDIYQPPTPEESEAATDTDRQENPEKSRPQEVVPTAESPADSQAKATTTA</sequence>
<evidence type="ECO:0000256" key="4">
    <source>
        <dbReference type="ARBA" id="ARBA00022630"/>
    </source>
</evidence>
<reference evidence="17" key="2">
    <citation type="submission" date="2020-10" db="UniProtKB">
        <authorList>
            <consortium name="WormBaseParasite"/>
        </authorList>
    </citation>
    <scope>IDENTIFICATION</scope>
</reference>
<evidence type="ECO:0000256" key="3">
    <source>
        <dbReference type="ARBA" id="ARBA00006442"/>
    </source>
</evidence>
<dbReference type="InterPro" id="IPR023753">
    <property type="entry name" value="FAD/NAD-binding_dom"/>
</dbReference>
<keyword evidence="8" id="KW-0560">Oxidoreductase</keyword>
<comment type="catalytic activity">
    <reaction evidence="11">
        <text>A + NADH + H(+) = AH2 + NAD(+)</text>
        <dbReference type="Rhea" id="RHEA:11356"/>
        <dbReference type="ChEBI" id="CHEBI:13193"/>
        <dbReference type="ChEBI" id="CHEBI:15378"/>
        <dbReference type="ChEBI" id="CHEBI:17499"/>
        <dbReference type="ChEBI" id="CHEBI:57540"/>
        <dbReference type="ChEBI" id="CHEBI:57945"/>
    </reaction>
</comment>
<dbReference type="PRINTS" id="PR00411">
    <property type="entry name" value="PNDRDTASEI"/>
</dbReference>
<dbReference type="GO" id="GO:0006915">
    <property type="term" value="P:apoptotic process"/>
    <property type="evidence" value="ECO:0007669"/>
    <property type="project" value="UniProtKB-KW"/>
</dbReference>
<feature type="compositionally biased region" description="Polar residues" evidence="12">
    <location>
        <begin position="646"/>
        <end position="656"/>
    </location>
</feature>
<evidence type="ECO:0000313" key="17">
    <source>
        <dbReference type="WBParaSite" id="Pan_g21892.t1"/>
    </source>
</evidence>
<keyword evidence="7" id="KW-0809">Transit peptide</keyword>
<dbReference type="InterPro" id="IPR029324">
    <property type="entry name" value="AIF_C"/>
</dbReference>
<evidence type="ECO:0000313" key="16">
    <source>
        <dbReference type="Proteomes" id="UP000492821"/>
    </source>
</evidence>
<keyword evidence="13" id="KW-1133">Transmembrane helix</keyword>
<dbReference type="Pfam" id="PF14721">
    <property type="entry name" value="AIF_C"/>
    <property type="match status" value="1"/>
</dbReference>
<dbReference type="InterPro" id="IPR036188">
    <property type="entry name" value="FAD/NAD-bd_sf"/>
</dbReference>
<evidence type="ECO:0000256" key="6">
    <source>
        <dbReference type="ARBA" id="ARBA00022827"/>
    </source>
</evidence>
<protein>
    <submittedName>
        <fullName evidence="17">Pyr_redox_2 domain-containing protein</fullName>
    </submittedName>
</protein>